<gene>
    <name evidence="7" type="ORF">A3770_07p49550</name>
</gene>
<evidence type="ECO:0000259" key="6">
    <source>
        <dbReference type="SMART" id="SM00534"/>
    </source>
</evidence>
<keyword evidence="8" id="KW-1185">Reference proteome</keyword>
<dbReference type="GO" id="GO:0006298">
    <property type="term" value="P:mismatch repair"/>
    <property type="evidence" value="ECO:0007669"/>
    <property type="project" value="InterPro"/>
</dbReference>
<dbReference type="SUPFAM" id="SSF55271">
    <property type="entry name" value="DNA repair protein MutS, domain I"/>
    <property type="match status" value="1"/>
</dbReference>
<dbReference type="SMART" id="SM00534">
    <property type="entry name" value="MUTSac"/>
    <property type="match status" value="1"/>
</dbReference>
<evidence type="ECO:0000256" key="1">
    <source>
        <dbReference type="ARBA" id="ARBA00022741"/>
    </source>
</evidence>
<dbReference type="InterPro" id="IPR007695">
    <property type="entry name" value="DNA_mismatch_repair_MutS-lik_N"/>
</dbReference>
<dbReference type="AlphaFoldDB" id="A0A5B8MPS7"/>
<feature type="compositionally biased region" description="Acidic residues" evidence="5">
    <location>
        <begin position="551"/>
        <end position="565"/>
    </location>
</feature>
<organism evidence="7 8">
    <name type="scientific">Chloropicon primus</name>
    <dbReference type="NCBI Taxonomy" id="1764295"/>
    <lineage>
        <taxon>Eukaryota</taxon>
        <taxon>Viridiplantae</taxon>
        <taxon>Chlorophyta</taxon>
        <taxon>Chloropicophyceae</taxon>
        <taxon>Chloropicales</taxon>
        <taxon>Chloropicaceae</taxon>
        <taxon>Chloropicon</taxon>
    </lineage>
</organism>
<dbReference type="OrthoDB" id="10252754at2759"/>
<dbReference type="InterPro" id="IPR000432">
    <property type="entry name" value="DNA_mismatch_repair_MutS_C"/>
</dbReference>
<feature type="compositionally biased region" description="Acidic residues" evidence="5">
    <location>
        <begin position="993"/>
        <end position="1004"/>
    </location>
</feature>
<dbReference type="Proteomes" id="UP000316726">
    <property type="component" value="Chromosome 7"/>
</dbReference>
<evidence type="ECO:0000256" key="5">
    <source>
        <dbReference type="SAM" id="MobiDB-lite"/>
    </source>
</evidence>
<dbReference type="SUPFAM" id="SSF52540">
    <property type="entry name" value="P-loop containing nucleoside triphosphate hydrolases"/>
    <property type="match status" value="1"/>
</dbReference>
<keyword evidence="4" id="KW-0238">DNA-binding</keyword>
<feature type="compositionally biased region" description="Basic and acidic residues" evidence="5">
    <location>
        <begin position="1005"/>
        <end position="1014"/>
    </location>
</feature>
<accession>A0A5B8MPS7</accession>
<dbReference type="Pfam" id="PF00488">
    <property type="entry name" value="MutS_V"/>
    <property type="match status" value="1"/>
</dbReference>
<dbReference type="InterPro" id="IPR053276">
    <property type="entry name" value="MtDNA_mismatch_repair_MutS"/>
</dbReference>
<feature type="region of interest" description="Disordered" evidence="5">
    <location>
        <begin position="27"/>
        <end position="61"/>
    </location>
</feature>
<keyword evidence="3" id="KW-0067">ATP-binding</keyword>
<feature type="region of interest" description="Disordered" evidence="5">
    <location>
        <begin position="993"/>
        <end position="1014"/>
    </location>
</feature>
<dbReference type="EMBL" id="CP031040">
    <property type="protein sequence ID" value="QDZ22437.1"/>
    <property type="molecule type" value="Genomic_DNA"/>
</dbReference>
<protein>
    <submittedName>
        <fullName evidence="7">DNA mismatch repair protein MSH1</fullName>
    </submittedName>
</protein>
<evidence type="ECO:0000313" key="7">
    <source>
        <dbReference type="EMBL" id="QDZ22437.1"/>
    </source>
</evidence>
<proteinExistence type="predicted"/>
<feature type="region of interest" description="Disordered" evidence="5">
    <location>
        <begin position="551"/>
        <end position="576"/>
    </location>
</feature>
<dbReference type="InterPro" id="IPR027417">
    <property type="entry name" value="P-loop_NTPase"/>
</dbReference>
<dbReference type="Gene3D" id="3.40.1170.10">
    <property type="entry name" value="DNA repair protein MutS, domain I"/>
    <property type="match status" value="1"/>
</dbReference>
<evidence type="ECO:0000256" key="2">
    <source>
        <dbReference type="ARBA" id="ARBA00022763"/>
    </source>
</evidence>
<dbReference type="GO" id="GO:0005524">
    <property type="term" value="F:ATP binding"/>
    <property type="evidence" value="ECO:0007669"/>
    <property type="project" value="UniProtKB-KW"/>
</dbReference>
<dbReference type="PANTHER" id="PTHR48448">
    <property type="entry name" value="MUTL PROTEIN ISOFORM 1"/>
    <property type="match status" value="1"/>
</dbReference>
<keyword evidence="2" id="KW-0227">DNA damage</keyword>
<dbReference type="InterPro" id="IPR016151">
    <property type="entry name" value="DNA_mismatch_repair_MutS_N"/>
</dbReference>
<sequence length="1139" mass="125365">MTSRCQVVGAGRGDVSRWGFCSRADHWQSRRPSRPGVLDLSPPVASSSASRGRSGHHDNLASGAYRKYTTTAGGSQQRSPPSAGLDIETAVESLRYWNDLINKIDRPTARMMLSKIDRENLTGVDTTLKGVSTSKNSLYQFLLDVKVEHPTKVVLIRVGEFYETWGFDAVLLVEHCGLNPMGYRLPRAGCPRMNIQRTLDDLTAKGLRCVVCEEAPMPYSYGARSKRKTRFVAQVVTPHSPIYVYNLSSNHGLSPDFNFQAPPVVGIEQRKQDAFTVMLMDVDLRQFTTYHDVNEEIAAHIISSNGFSPPVYCHESYLGSPDSGPHGQKIHSIIQDSLKVRVRGGPFKHKFVESVKQDLGLGQDSEFMESSSSTESKRPFPLYNMTAKSIGLATEASNSNIPSLVSAVLPKDAPAASKHFLARYLMHPPPPSVAESVQKSLQRISQVTRALPLLPILPAHKIAKMIHSKEANHSVYVDLLAMLKGIQDIFESSELEEALFPLTAVAAMSTGKKFKTSEIRDVCDEVIEEIEKVVNTAEYQELMSSVLDTVADGEEEGDGGDDAAGEELPLAGSSRSGDQAAESLVYANEKSVRIILASCIEKELKLLEEARSRVKDAIQGDLEPALEALLNESRVTVAQSRAVPRISFDAVNNSVSIRGAGSQRTQWAKEFGLTHPKDRNGSRLADRFSTERVEEALDEYRFLCHELDLAVKQALKDLAGRISPFVTQVVYLSHLALVSKSFWLHATEAARKGWALPTLVQGGDEGERTLRLDNFWPFWMDSSGDETVKNSILMDKLTLLTGPNMAGKSTIIRSVCSTSLLGNCGLYAPCDSSSRVPHFDAYILRSAESADSPAEGLSTFAVEMSDARAIVRDATDRSLVFVDELCKGTEARAGACIAAATVEHLSSQTRCLGLFATHLHDMLKLPLDSSNLDFMKMETKVQEGEQTWKRETTWKVVEGVCTESLAYQVAEKYGVPKGIVERAWELQALGEEVEEVGDKEDKEDEERKGRGKWEGGARDFATGVEILKTITNEALGLERDAIVLGRGQAPPPMAMGSSCVYFYRLANDVFYVGETDDIMQRFTTWESKHNSNGNGNLMTDFAFVVLPRGAGGKSTARELETKTIRTLANAGYNLMNEVY</sequence>
<keyword evidence="1" id="KW-0547">Nucleotide-binding</keyword>
<evidence type="ECO:0000256" key="4">
    <source>
        <dbReference type="ARBA" id="ARBA00023125"/>
    </source>
</evidence>
<feature type="domain" description="DNA mismatch repair proteins mutS family" evidence="6">
    <location>
        <begin position="795"/>
        <end position="988"/>
    </location>
</feature>
<dbReference type="STRING" id="1764295.A0A5B8MPS7"/>
<evidence type="ECO:0000256" key="3">
    <source>
        <dbReference type="ARBA" id="ARBA00022840"/>
    </source>
</evidence>
<dbReference type="PANTHER" id="PTHR48448:SF1">
    <property type="entry name" value="MUTL PROTEIN ISOFORM 1"/>
    <property type="match status" value="1"/>
</dbReference>
<dbReference type="Pfam" id="PF01624">
    <property type="entry name" value="MutS_I"/>
    <property type="match status" value="1"/>
</dbReference>
<feature type="compositionally biased region" description="Low complexity" evidence="5">
    <location>
        <begin position="37"/>
        <end position="52"/>
    </location>
</feature>
<reference evidence="7 8" key="1">
    <citation type="submission" date="2018-07" db="EMBL/GenBank/DDBJ databases">
        <title>The complete nuclear genome of the prasinophyte Chloropicon primus (CCMP1205).</title>
        <authorList>
            <person name="Pombert J.-F."/>
            <person name="Otis C."/>
            <person name="Turmel M."/>
            <person name="Lemieux C."/>
        </authorList>
    </citation>
    <scope>NUCLEOTIDE SEQUENCE [LARGE SCALE GENOMIC DNA]</scope>
    <source>
        <strain evidence="7 8">CCMP1205</strain>
    </source>
</reference>
<dbReference type="Gene3D" id="3.40.50.300">
    <property type="entry name" value="P-loop containing nucleotide triphosphate hydrolases"/>
    <property type="match status" value="1"/>
</dbReference>
<name>A0A5B8MPS7_9CHLO</name>
<dbReference type="GO" id="GO:0030983">
    <property type="term" value="F:mismatched DNA binding"/>
    <property type="evidence" value="ECO:0007669"/>
    <property type="project" value="InterPro"/>
</dbReference>
<evidence type="ECO:0000313" key="8">
    <source>
        <dbReference type="Proteomes" id="UP000316726"/>
    </source>
</evidence>